<protein>
    <submittedName>
        <fullName evidence="2">Cornichon protein</fullName>
    </submittedName>
</protein>
<gene>
    <name evidence="2" type="ORF">SS50377_13772</name>
    <name evidence="3" type="ORF">SS50377_23441</name>
</gene>
<evidence type="ECO:0000256" key="1">
    <source>
        <dbReference type="SAM" id="Phobius"/>
    </source>
</evidence>
<reference evidence="3" key="2">
    <citation type="submission" date="2020-12" db="EMBL/GenBank/DDBJ databases">
        <title>New Spironucleus salmonicida genome in near-complete chromosomes.</title>
        <authorList>
            <person name="Xu F."/>
            <person name="Kurt Z."/>
            <person name="Jimenez-Gonzalez A."/>
            <person name="Astvaldsson A."/>
            <person name="Andersson J.O."/>
            <person name="Svard S.G."/>
        </authorList>
    </citation>
    <scope>NUCLEOTIDE SEQUENCE</scope>
    <source>
        <strain evidence="3">ATCC 50377</strain>
    </source>
</reference>
<dbReference type="GO" id="GO:0016192">
    <property type="term" value="P:vesicle-mediated transport"/>
    <property type="evidence" value="ECO:0007669"/>
    <property type="project" value="InterPro"/>
</dbReference>
<dbReference type="VEuPathDB" id="GiardiaDB:SS50377_23441"/>
<dbReference type="EMBL" id="AUWU02000004">
    <property type="protein sequence ID" value="KAH0573507.1"/>
    <property type="molecule type" value="Genomic_DNA"/>
</dbReference>
<feature type="transmembrane region" description="Helical" evidence="1">
    <location>
        <begin position="115"/>
        <end position="133"/>
    </location>
</feature>
<reference evidence="2 3" key="1">
    <citation type="journal article" date="2014" name="PLoS Genet.">
        <title>The Genome of Spironucleus salmonicida Highlights a Fish Pathogen Adapted to Fluctuating Environments.</title>
        <authorList>
            <person name="Xu F."/>
            <person name="Jerlstrom-Hultqvist J."/>
            <person name="Einarsson E."/>
            <person name="Astvaldsson A."/>
            <person name="Svard S.G."/>
            <person name="Andersson J.O."/>
        </authorList>
    </citation>
    <scope>NUCLEOTIDE SEQUENCE</scope>
    <source>
        <strain evidence="3">ATCC 50377</strain>
    </source>
</reference>
<sequence length="134" mass="15522">MSITAWVLAFLFFLALGYIGLQLYLYNLQMNVQSPPYDTSIYAEAVNKFCQIDVYSPFVFPFLFLVTGQWLGLLLSLPMLGLNIHRIVKKEIKRHSTVIYQVVQNDSNITLGKTFNMFIVWVYCLIKFILVLVL</sequence>
<keyword evidence="1" id="KW-0472">Membrane</keyword>
<name>V6LPM8_9EUKA</name>
<organism evidence="2">
    <name type="scientific">Spironucleus salmonicida</name>
    <dbReference type="NCBI Taxonomy" id="348837"/>
    <lineage>
        <taxon>Eukaryota</taxon>
        <taxon>Metamonada</taxon>
        <taxon>Diplomonadida</taxon>
        <taxon>Hexamitidae</taxon>
        <taxon>Hexamitinae</taxon>
        <taxon>Spironucleus</taxon>
    </lineage>
</organism>
<dbReference type="Proteomes" id="UP000018208">
    <property type="component" value="Unassembled WGS sequence"/>
</dbReference>
<dbReference type="AlphaFoldDB" id="V6LPM8"/>
<dbReference type="SMART" id="SM01398">
    <property type="entry name" value="Cornichon"/>
    <property type="match status" value="1"/>
</dbReference>
<evidence type="ECO:0000313" key="2">
    <source>
        <dbReference type="EMBL" id="EST46178.1"/>
    </source>
</evidence>
<feature type="transmembrane region" description="Helical" evidence="1">
    <location>
        <begin position="62"/>
        <end position="84"/>
    </location>
</feature>
<evidence type="ECO:0000313" key="3">
    <source>
        <dbReference type="EMBL" id="KAH0573507.1"/>
    </source>
</evidence>
<keyword evidence="1" id="KW-0812">Transmembrane</keyword>
<dbReference type="Pfam" id="PF03311">
    <property type="entry name" value="Cornichon"/>
    <property type="match status" value="1"/>
</dbReference>
<dbReference type="InterPro" id="IPR003377">
    <property type="entry name" value="Cornichon"/>
</dbReference>
<accession>V6LPM8</accession>
<keyword evidence="4" id="KW-1185">Reference proteome</keyword>
<evidence type="ECO:0000313" key="4">
    <source>
        <dbReference type="Proteomes" id="UP000018208"/>
    </source>
</evidence>
<dbReference type="EMBL" id="KI546083">
    <property type="protein sequence ID" value="EST46178.1"/>
    <property type="molecule type" value="Genomic_DNA"/>
</dbReference>
<keyword evidence="1" id="KW-1133">Transmembrane helix</keyword>
<proteinExistence type="predicted"/>